<evidence type="ECO:0000256" key="3">
    <source>
        <dbReference type="ARBA" id="ARBA00009123"/>
    </source>
</evidence>
<dbReference type="GO" id="GO:0005687">
    <property type="term" value="C:U4 snRNP"/>
    <property type="evidence" value="ECO:0007669"/>
    <property type="project" value="TreeGrafter"/>
</dbReference>
<dbReference type="VEuPathDB" id="CryptoDB:GNI_103640"/>
<dbReference type="InterPro" id="IPR010920">
    <property type="entry name" value="LSM_dom_sf"/>
</dbReference>
<evidence type="ECO:0000256" key="9">
    <source>
        <dbReference type="ARBA" id="ARBA00023274"/>
    </source>
</evidence>
<dbReference type="PANTHER" id="PTHR10701">
    <property type="entry name" value="SMALL NUCLEAR RIBONUCLEOPROTEIN-ASSOCIATED PROTEIN B AND N"/>
    <property type="match status" value="1"/>
</dbReference>
<comment type="subcellular location">
    <subcellularLocation>
        <location evidence="2">Cytoplasm</location>
    </subcellularLocation>
    <subcellularLocation>
        <location evidence="1">Nucleus</location>
    </subcellularLocation>
</comment>
<dbReference type="GO" id="GO:0071013">
    <property type="term" value="C:catalytic step 2 spliceosome"/>
    <property type="evidence" value="ECO:0007669"/>
    <property type="project" value="TreeGrafter"/>
</dbReference>
<evidence type="ECO:0000313" key="12">
    <source>
        <dbReference type="EMBL" id="EZG56488.1"/>
    </source>
</evidence>
<dbReference type="GO" id="GO:0000398">
    <property type="term" value="P:mRNA splicing, via spliceosome"/>
    <property type="evidence" value="ECO:0007669"/>
    <property type="project" value="TreeGrafter"/>
</dbReference>
<evidence type="ECO:0000259" key="11">
    <source>
        <dbReference type="PROSITE" id="PS52002"/>
    </source>
</evidence>
<keyword evidence="8" id="KW-0539">Nucleus</keyword>
<evidence type="ECO:0000256" key="10">
    <source>
        <dbReference type="ARBA" id="ARBA00041355"/>
    </source>
</evidence>
<gene>
    <name evidence="12" type="ORF">GNI_103640</name>
</gene>
<dbReference type="Pfam" id="PF01423">
    <property type="entry name" value="LSM"/>
    <property type="match status" value="1"/>
</dbReference>
<dbReference type="OrthoDB" id="2020720at2759"/>
<keyword evidence="5" id="KW-0507">mRNA processing</keyword>
<dbReference type="InterPro" id="IPR050914">
    <property type="entry name" value="snRNP_SmB/NAA38-like"/>
</dbReference>
<dbReference type="GO" id="GO:0005737">
    <property type="term" value="C:cytoplasm"/>
    <property type="evidence" value="ECO:0007669"/>
    <property type="project" value="UniProtKB-SubCell"/>
</dbReference>
<evidence type="ECO:0000256" key="4">
    <source>
        <dbReference type="ARBA" id="ARBA00022490"/>
    </source>
</evidence>
<comment type="similarity">
    <text evidence="3">Belongs to the snRNP SmB/SmN family.</text>
</comment>
<dbReference type="RefSeq" id="XP_011131263.1">
    <property type="nucleotide sequence ID" value="XM_011132961.1"/>
</dbReference>
<dbReference type="PANTHER" id="PTHR10701:SF0">
    <property type="entry name" value="SMALL NUCLEAR RIBONUCLEOPROTEIN-ASSOCIATED PROTEIN B"/>
    <property type="match status" value="1"/>
</dbReference>
<keyword evidence="13" id="KW-1185">Reference proteome</keyword>
<evidence type="ECO:0000313" key="13">
    <source>
        <dbReference type="Proteomes" id="UP000019763"/>
    </source>
</evidence>
<evidence type="ECO:0000256" key="2">
    <source>
        <dbReference type="ARBA" id="ARBA00004496"/>
    </source>
</evidence>
<accession>A0A023B4A7</accession>
<keyword evidence="7" id="KW-0508">mRNA splicing</keyword>
<keyword evidence="6" id="KW-0694">RNA-binding</keyword>
<reference evidence="12" key="1">
    <citation type="submission" date="2013-12" db="EMBL/GenBank/DDBJ databases">
        <authorList>
            <person name="Omoto C.K."/>
            <person name="Sibley D."/>
            <person name="Venepally P."/>
            <person name="Hadjithomas M."/>
            <person name="Karamycheva S."/>
            <person name="Brunk B."/>
            <person name="Roos D."/>
            <person name="Caler E."/>
            <person name="Lorenzi H."/>
        </authorList>
    </citation>
    <scope>NUCLEOTIDE SEQUENCE</scope>
</reference>
<dbReference type="SMART" id="SM00651">
    <property type="entry name" value="Sm"/>
    <property type="match status" value="1"/>
</dbReference>
<dbReference type="GO" id="GO:0005685">
    <property type="term" value="C:U1 snRNP"/>
    <property type="evidence" value="ECO:0007669"/>
    <property type="project" value="TreeGrafter"/>
</dbReference>
<dbReference type="InterPro" id="IPR001163">
    <property type="entry name" value="Sm_dom_euk/arc"/>
</dbReference>
<dbReference type="Proteomes" id="UP000019763">
    <property type="component" value="Unassembled WGS sequence"/>
</dbReference>
<evidence type="ECO:0000256" key="5">
    <source>
        <dbReference type="ARBA" id="ARBA00022664"/>
    </source>
</evidence>
<dbReference type="GO" id="GO:0003723">
    <property type="term" value="F:RNA binding"/>
    <property type="evidence" value="ECO:0007669"/>
    <property type="project" value="UniProtKB-KW"/>
</dbReference>
<dbReference type="EMBL" id="AFNH02000774">
    <property type="protein sequence ID" value="EZG56488.1"/>
    <property type="molecule type" value="Genomic_DNA"/>
</dbReference>
<dbReference type="Gene3D" id="2.30.30.100">
    <property type="match status" value="1"/>
</dbReference>
<dbReference type="CDD" id="cd01717">
    <property type="entry name" value="Sm_B"/>
    <property type="match status" value="1"/>
</dbReference>
<comment type="caution">
    <text evidence="12">The sequence shown here is derived from an EMBL/GenBank/DDBJ whole genome shotgun (WGS) entry which is preliminary data.</text>
</comment>
<dbReference type="GO" id="GO:0070990">
    <property type="term" value="F:snRNP binding"/>
    <property type="evidence" value="ECO:0007669"/>
    <property type="project" value="TreeGrafter"/>
</dbReference>
<dbReference type="AlphaFoldDB" id="A0A023B4A7"/>
<sequence length="103" mass="11313">VKKMGRSSRLQQWIGFRVRVTLHDGRMLVGVLMAFDRHMNLVLSDTEEFRLVKKKHTAAATASNPKGNPQELKRVLGLIMLRGEGVVSFVPEAPVDSGTAAAS</sequence>
<name>A0A023B4A7_GRENI</name>
<evidence type="ECO:0000256" key="1">
    <source>
        <dbReference type="ARBA" id="ARBA00004123"/>
    </source>
</evidence>
<dbReference type="OMA" id="MLHNINR"/>
<dbReference type="GO" id="GO:0005686">
    <property type="term" value="C:U2 snRNP"/>
    <property type="evidence" value="ECO:0007669"/>
    <property type="project" value="TreeGrafter"/>
</dbReference>
<dbReference type="eggNOG" id="KOG3168">
    <property type="taxonomic scope" value="Eukaryota"/>
</dbReference>
<dbReference type="GeneID" id="22913683"/>
<evidence type="ECO:0000256" key="6">
    <source>
        <dbReference type="ARBA" id="ARBA00022884"/>
    </source>
</evidence>
<dbReference type="SUPFAM" id="SSF50182">
    <property type="entry name" value="Sm-like ribonucleoproteins"/>
    <property type="match status" value="1"/>
</dbReference>
<keyword evidence="4" id="KW-0963">Cytoplasm</keyword>
<proteinExistence type="inferred from homology"/>
<dbReference type="PROSITE" id="PS52002">
    <property type="entry name" value="SM"/>
    <property type="match status" value="1"/>
</dbReference>
<evidence type="ECO:0000256" key="7">
    <source>
        <dbReference type="ARBA" id="ARBA00023187"/>
    </source>
</evidence>
<keyword evidence="9 12" id="KW-0687">Ribonucleoprotein</keyword>
<dbReference type="GO" id="GO:0071004">
    <property type="term" value="C:U2-type prespliceosome"/>
    <property type="evidence" value="ECO:0007669"/>
    <property type="project" value="TreeGrafter"/>
</dbReference>
<dbReference type="GO" id="GO:0046540">
    <property type="term" value="C:U4/U6 x U5 tri-snRNP complex"/>
    <property type="evidence" value="ECO:0007669"/>
    <property type="project" value="TreeGrafter"/>
</dbReference>
<feature type="non-terminal residue" evidence="12">
    <location>
        <position position="1"/>
    </location>
</feature>
<feature type="domain" description="Sm" evidence="11">
    <location>
        <begin position="5"/>
        <end position="95"/>
    </location>
</feature>
<evidence type="ECO:0000256" key="8">
    <source>
        <dbReference type="ARBA" id="ARBA00023242"/>
    </source>
</evidence>
<organism evidence="12 13">
    <name type="scientific">Gregarina niphandrodes</name>
    <name type="common">Septate eugregarine</name>
    <dbReference type="NCBI Taxonomy" id="110365"/>
    <lineage>
        <taxon>Eukaryota</taxon>
        <taxon>Sar</taxon>
        <taxon>Alveolata</taxon>
        <taxon>Apicomplexa</taxon>
        <taxon>Conoidasida</taxon>
        <taxon>Gregarinasina</taxon>
        <taxon>Eugregarinorida</taxon>
        <taxon>Gregarinidae</taxon>
        <taxon>Gregarina</taxon>
    </lineage>
</organism>
<protein>
    <recommendedName>
        <fullName evidence="10">Sm protein B</fullName>
    </recommendedName>
</protein>
<dbReference type="InterPro" id="IPR047575">
    <property type="entry name" value="Sm"/>
</dbReference>
<dbReference type="GO" id="GO:0005682">
    <property type="term" value="C:U5 snRNP"/>
    <property type="evidence" value="ECO:0007669"/>
    <property type="project" value="TreeGrafter"/>
</dbReference>